<evidence type="ECO:0000313" key="8">
    <source>
        <dbReference type="EMBL" id="EFX71581.1"/>
    </source>
</evidence>
<feature type="compositionally biased region" description="Acidic residues" evidence="6">
    <location>
        <begin position="687"/>
        <end position="699"/>
    </location>
</feature>
<dbReference type="InParanoid" id="E9H995"/>
<feature type="region of interest" description="Disordered" evidence="6">
    <location>
        <begin position="679"/>
        <end position="708"/>
    </location>
</feature>
<organism evidence="8 9">
    <name type="scientific">Daphnia pulex</name>
    <name type="common">Water flea</name>
    <dbReference type="NCBI Taxonomy" id="6669"/>
    <lineage>
        <taxon>Eukaryota</taxon>
        <taxon>Metazoa</taxon>
        <taxon>Ecdysozoa</taxon>
        <taxon>Arthropoda</taxon>
        <taxon>Crustacea</taxon>
        <taxon>Branchiopoda</taxon>
        <taxon>Diplostraca</taxon>
        <taxon>Cladocera</taxon>
        <taxon>Anomopoda</taxon>
        <taxon>Daphniidae</taxon>
        <taxon>Daphnia</taxon>
    </lineage>
</organism>
<dbReference type="Proteomes" id="UP000000305">
    <property type="component" value="Unassembled WGS sequence"/>
</dbReference>
<dbReference type="Pfam" id="PF20209">
    <property type="entry name" value="DUF6570"/>
    <property type="match status" value="1"/>
</dbReference>
<proteinExistence type="predicted"/>
<reference evidence="8 9" key="1">
    <citation type="journal article" date="2011" name="Science">
        <title>The ecoresponsive genome of Daphnia pulex.</title>
        <authorList>
            <person name="Colbourne J.K."/>
            <person name="Pfrender M.E."/>
            <person name="Gilbert D."/>
            <person name="Thomas W.K."/>
            <person name="Tucker A."/>
            <person name="Oakley T.H."/>
            <person name="Tokishita S."/>
            <person name="Aerts A."/>
            <person name="Arnold G.J."/>
            <person name="Basu M.K."/>
            <person name="Bauer D.J."/>
            <person name="Caceres C.E."/>
            <person name="Carmel L."/>
            <person name="Casola C."/>
            <person name="Choi J.H."/>
            <person name="Detter J.C."/>
            <person name="Dong Q."/>
            <person name="Dusheyko S."/>
            <person name="Eads B.D."/>
            <person name="Frohlich T."/>
            <person name="Geiler-Samerotte K.A."/>
            <person name="Gerlach D."/>
            <person name="Hatcher P."/>
            <person name="Jogdeo S."/>
            <person name="Krijgsveld J."/>
            <person name="Kriventseva E.V."/>
            <person name="Kultz D."/>
            <person name="Laforsch C."/>
            <person name="Lindquist E."/>
            <person name="Lopez J."/>
            <person name="Manak J.R."/>
            <person name="Muller J."/>
            <person name="Pangilinan J."/>
            <person name="Patwardhan R.P."/>
            <person name="Pitluck S."/>
            <person name="Pritham E.J."/>
            <person name="Rechtsteiner A."/>
            <person name="Rho M."/>
            <person name="Rogozin I.B."/>
            <person name="Sakarya O."/>
            <person name="Salamov A."/>
            <person name="Schaack S."/>
            <person name="Shapiro H."/>
            <person name="Shiga Y."/>
            <person name="Skalitzky C."/>
            <person name="Smith Z."/>
            <person name="Souvorov A."/>
            <person name="Sung W."/>
            <person name="Tang Z."/>
            <person name="Tsuchiya D."/>
            <person name="Tu H."/>
            <person name="Vos H."/>
            <person name="Wang M."/>
            <person name="Wolf Y.I."/>
            <person name="Yamagata H."/>
            <person name="Yamada T."/>
            <person name="Ye Y."/>
            <person name="Shaw J.R."/>
            <person name="Andrews J."/>
            <person name="Crease T.J."/>
            <person name="Tang H."/>
            <person name="Lucas S.M."/>
            <person name="Robertson H.M."/>
            <person name="Bork P."/>
            <person name="Koonin E.V."/>
            <person name="Zdobnov E.M."/>
            <person name="Grigoriev I.V."/>
            <person name="Lynch M."/>
            <person name="Boore J.L."/>
        </authorList>
    </citation>
    <scope>NUCLEOTIDE SEQUENCE [LARGE SCALE GENOMIC DNA]</scope>
</reference>
<evidence type="ECO:0000313" key="9">
    <source>
        <dbReference type="Proteomes" id="UP000000305"/>
    </source>
</evidence>
<keyword evidence="2 5" id="KW-0863">Zinc-finger</keyword>
<dbReference type="GO" id="GO:0008270">
    <property type="term" value="F:zinc ion binding"/>
    <property type="evidence" value="ECO:0007669"/>
    <property type="project" value="UniProtKB-KW"/>
</dbReference>
<dbReference type="PANTHER" id="PTHR24047">
    <property type="entry name" value="FI01909P-RELATED"/>
    <property type="match status" value="1"/>
</dbReference>
<evidence type="ECO:0000256" key="1">
    <source>
        <dbReference type="ARBA" id="ARBA00022723"/>
    </source>
</evidence>
<feature type="region of interest" description="Disordered" evidence="6">
    <location>
        <begin position="137"/>
        <end position="157"/>
    </location>
</feature>
<dbReference type="InterPro" id="IPR025476">
    <property type="entry name" value="Helitron_helicase-like"/>
</dbReference>
<feature type="region of interest" description="Disordered" evidence="6">
    <location>
        <begin position="196"/>
        <end position="222"/>
    </location>
</feature>
<evidence type="ECO:0000256" key="5">
    <source>
        <dbReference type="PROSITE-ProRule" id="PRU00309"/>
    </source>
</evidence>
<dbReference type="GO" id="GO:0006909">
    <property type="term" value="P:phagocytosis"/>
    <property type="evidence" value="ECO:0000318"/>
    <property type="project" value="GO_Central"/>
</dbReference>
<accession>E9H995</accession>
<dbReference type="InterPro" id="IPR046700">
    <property type="entry name" value="DUF6570"/>
</dbReference>
<dbReference type="InterPro" id="IPR006612">
    <property type="entry name" value="THAP_Znf"/>
</dbReference>
<dbReference type="eggNOG" id="ENOG502SP2K">
    <property type="taxonomic scope" value="Eukaryota"/>
</dbReference>
<dbReference type="HOGENOM" id="CLU_002221_0_0_1"/>
<dbReference type="OrthoDB" id="432234at2759"/>
<feature type="region of interest" description="Disordered" evidence="6">
    <location>
        <begin position="1575"/>
        <end position="1609"/>
    </location>
</feature>
<keyword evidence="1" id="KW-0479">Metal-binding</keyword>
<evidence type="ECO:0000256" key="6">
    <source>
        <dbReference type="SAM" id="MobiDB-lite"/>
    </source>
</evidence>
<protein>
    <recommendedName>
        <fullName evidence="7">THAP-type domain-containing protein</fullName>
    </recommendedName>
</protein>
<dbReference type="STRING" id="6669.E9H995"/>
<dbReference type="PROSITE" id="PS50950">
    <property type="entry name" value="ZF_THAP"/>
    <property type="match status" value="1"/>
</dbReference>
<sequence length="1609" mass="182207">MKPFRCFICGYKTFDDDKNQLPMFVVTKSRMPLWEKVLTGKGLKVGMKLCGDHFDDADILRGKVLSGKFYAYRRLRLRTGALPKHYIDGSTGQVAKVLPSDGPPSVNLCLGNDTDPLNDDTRIVRHNDRKKEILQSGTSIDESAGKKAKVPSSNGKRTVNYKTVNHRLCNEFDPLTNKKAEIASYRNQHSGALESCSKEEMLRGESEDSKNVSMKERRKESFHSNIETDMLPRKTIDPKASSNGGMGKVTIQANNAKDGELDFNYVKVKRLKMNHNAYQQRYSRAKKKNKNVKVVLNSYSEPLSLEMCQPPIAEQLLHFESDPIAALMNLVTNTGLDRFRDTDRLMDNWSEAASDPNPLPDYLNNLAQEIISNVTEEDLGVISEKFLSNWDIEAQMLACASCGIKDFDMGSSKFHTVSLDQLSKLLFSKQEIIELENISEEYRSLVSYYYSPISRQYYYLHREFVTQKKQLTSDGEDTETILCNECFQAVIRQNKVPTYSLASGIDYGNADRISLPKLTLAEEHVIALARIFIVIIKLTGYQHGERQCGKLGHAIAYAQYGEHLEEKINEKRRNRTNQKFPYINDFYDALSIVFVGSHLQWAALVADKHHKIWHPIQVRSEVIFLWLGALKHFNSRYKDIVIDDSQEMKMALTKIPDELISRASIAEHDTEIKIDQIVSQQSSDVDAANDQDTETTIEDSSEKPNLYPMSFLTRSSPTNSNELSSSEAALKGISETLAQPDGFRYLRQSKYKKGWNASNEEDFETAPKLTNQSKTHKWGNDHETENCVTIKQEDEPLNEFEQNDHLMYSAFPHLFPLGRGIRKNGSIPIKDMRHMELQWHGKFANCMRFLFLLFDQWQRHITCRSIQTTVRTNKLSMETFSQMVSDPKFISQLEEAKNRPNHPKSLKLLSKITPHLSLISKKVPYSVAARSATVGHLMSMVRYFGPPSIFYTHSPDDTNGLLNLRFTLPMTNNWSFPATESGFAEAMRNHQTDFHGISFSESAKKTMLALGPISAARMFQIMTEVFFVHMLGTPPDGTSKKKSIPLSKRQAGIFGTPVASFGCTEEQARGSLHMHILFWGGLTPNLLQTTGGISGLKRYIAEAINRVVSAQLEPTIHLKHLLRDLNNKKPPHAAFFKPHHPVREKQQYIQDFQRTVDLCNIHQHGLTCFKKKIGKTCCQRGRGVHLREETGCLQIVAKKTDPSQPEVSFEVLPFILPPDEAVTSRRNFSQLPVAMRDKRMIMYFLIRPAILPPLPIKDGRKSPPTLIDKMVLPSELQEQFDLLAEEDKEKVCKTLKKRNAMVVEYNPLASAVLGCNTNAALLGSDVQSKSALCYLIKYVSKPPAELAHSLPLLYHARKTIDQYPSKADDSGSIIRTGIHYLTKIANDLSGAIEISGPMAAAAILGMPAETSSETFWVTYIHAAISYVTEHPETSSSCPKRQNEEFADLWENELPREHQDEKINEINVANSIYNESRQGNDESSDNETTIQEDTSNPDKDPNIFEETFIEKDPLILGSTLQHRDENVNSTANIYVTPRKIIAVPQHLHYAYRGTQLHELSLYEYTALIDIVPRREKKGTKSEGYNEQSEPGRPANGTFDFTNAHPLHGNK</sequence>
<dbReference type="Pfam" id="PF14214">
    <property type="entry name" value="Helitron_like_N"/>
    <property type="match status" value="1"/>
</dbReference>
<keyword evidence="3" id="KW-0862">Zinc</keyword>
<dbReference type="GO" id="GO:0005886">
    <property type="term" value="C:plasma membrane"/>
    <property type="evidence" value="ECO:0000318"/>
    <property type="project" value="GO_Central"/>
</dbReference>
<keyword evidence="9" id="KW-1185">Reference proteome</keyword>
<name>E9H995_DAPPU</name>
<dbReference type="GO" id="GO:0006955">
    <property type="term" value="P:immune response"/>
    <property type="evidence" value="ECO:0000318"/>
    <property type="project" value="GO_Central"/>
</dbReference>
<evidence type="ECO:0000256" key="4">
    <source>
        <dbReference type="ARBA" id="ARBA00023125"/>
    </source>
</evidence>
<evidence type="ECO:0000256" key="3">
    <source>
        <dbReference type="ARBA" id="ARBA00022833"/>
    </source>
</evidence>
<dbReference type="PhylomeDB" id="E9H995"/>
<feature type="region of interest" description="Disordered" evidence="6">
    <location>
        <begin position="1475"/>
        <end position="1502"/>
    </location>
</feature>
<dbReference type="GO" id="GO:0003677">
    <property type="term" value="F:DNA binding"/>
    <property type="evidence" value="ECO:0007669"/>
    <property type="project" value="UniProtKB-UniRule"/>
</dbReference>
<feature type="domain" description="THAP-type" evidence="7">
    <location>
        <begin position="1"/>
        <end position="86"/>
    </location>
</feature>
<dbReference type="PANTHER" id="PTHR24047:SF29">
    <property type="entry name" value="EATER-RELATED"/>
    <property type="match status" value="1"/>
</dbReference>
<dbReference type="EMBL" id="GL732608">
    <property type="protein sequence ID" value="EFX71581.1"/>
    <property type="molecule type" value="Genomic_DNA"/>
</dbReference>
<dbReference type="KEGG" id="dpx:DAPPUDRAFT_111468"/>
<evidence type="ECO:0000259" key="7">
    <source>
        <dbReference type="PROSITE" id="PS50950"/>
    </source>
</evidence>
<gene>
    <name evidence="8" type="ORF">DAPPUDRAFT_111468</name>
</gene>
<keyword evidence="4 5" id="KW-0238">DNA-binding</keyword>
<dbReference type="InterPro" id="IPR053255">
    <property type="entry name" value="EGF-like_domain"/>
</dbReference>
<evidence type="ECO:0000256" key="2">
    <source>
        <dbReference type="ARBA" id="ARBA00022771"/>
    </source>
</evidence>